<dbReference type="Pfam" id="PF13968">
    <property type="entry name" value="DUF4220"/>
    <property type="match status" value="1"/>
</dbReference>
<name>A0A811QNI7_9POAL</name>
<feature type="transmembrane region" description="Helical" evidence="2">
    <location>
        <begin position="47"/>
        <end position="68"/>
    </location>
</feature>
<feature type="transmembrane region" description="Helical" evidence="2">
    <location>
        <begin position="364"/>
        <end position="394"/>
    </location>
</feature>
<accession>A0A811QNI7</accession>
<organism evidence="4 5">
    <name type="scientific">Miscanthus lutarioriparius</name>
    <dbReference type="NCBI Taxonomy" id="422564"/>
    <lineage>
        <taxon>Eukaryota</taxon>
        <taxon>Viridiplantae</taxon>
        <taxon>Streptophyta</taxon>
        <taxon>Embryophyta</taxon>
        <taxon>Tracheophyta</taxon>
        <taxon>Spermatophyta</taxon>
        <taxon>Magnoliopsida</taxon>
        <taxon>Liliopsida</taxon>
        <taxon>Poales</taxon>
        <taxon>Poaceae</taxon>
        <taxon>PACMAD clade</taxon>
        <taxon>Panicoideae</taxon>
        <taxon>Andropogonodae</taxon>
        <taxon>Andropogoneae</taxon>
        <taxon>Saccharinae</taxon>
        <taxon>Miscanthus</taxon>
    </lineage>
</organism>
<dbReference type="PANTHER" id="PTHR31325">
    <property type="entry name" value="OS01G0798800 PROTEIN-RELATED"/>
    <property type="match status" value="1"/>
</dbReference>
<dbReference type="Pfam" id="PF04578">
    <property type="entry name" value="DUF594"/>
    <property type="match status" value="1"/>
</dbReference>
<keyword evidence="2" id="KW-1133">Transmembrane helix</keyword>
<feature type="transmembrane region" description="Helical" evidence="2">
    <location>
        <begin position="141"/>
        <end position="161"/>
    </location>
</feature>
<protein>
    <recommendedName>
        <fullName evidence="3">DUF4220 domain-containing protein</fullName>
    </recommendedName>
</protein>
<evidence type="ECO:0000256" key="2">
    <source>
        <dbReference type="SAM" id="Phobius"/>
    </source>
</evidence>
<evidence type="ECO:0000313" key="5">
    <source>
        <dbReference type="Proteomes" id="UP000604825"/>
    </source>
</evidence>
<evidence type="ECO:0000259" key="3">
    <source>
        <dbReference type="Pfam" id="PF13968"/>
    </source>
</evidence>
<keyword evidence="5" id="KW-1185">Reference proteome</keyword>
<dbReference type="InterPro" id="IPR007658">
    <property type="entry name" value="DUF594"/>
</dbReference>
<feature type="compositionally biased region" description="Gly residues" evidence="1">
    <location>
        <begin position="93"/>
        <end position="104"/>
    </location>
</feature>
<comment type="caution">
    <text evidence="4">The sequence shown here is derived from an EMBL/GenBank/DDBJ whole genome shotgun (WGS) entry which is preliminary data.</text>
</comment>
<keyword evidence="2" id="KW-0472">Membrane</keyword>
<evidence type="ECO:0000256" key="1">
    <source>
        <dbReference type="SAM" id="MobiDB-lite"/>
    </source>
</evidence>
<keyword evidence="2" id="KW-0812">Transmembrane</keyword>
<dbReference type="InterPro" id="IPR025315">
    <property type="entry name" value="DUF4220"/>
</dbReference>
<feature type="region of interest" description="Disordered" evidence="1">
    <location>
        <begin position="85"/>
        <end position="108"/>
    </location>
</feature>
<dbReference type="EMBL" id="CAJGYO010000010">
    <property type="protein sequence ID" value="CAD6257692.1"/>
    <property type="molecule type" value="Genomic_DNA"/>
</dbReference>
<feature type="domain" description="DUF4220" evidence="3">
    <location>
        <begin position="50"/>
        <end position="431"/>
    </location>
</feature>
<dbReference type="AlphaFoldDB" id="A0A811QNI7"/>
<feature type="transmembrane region" description="Helical" evidence="2">
    <location>
        <begin position="16"/>
        <end position="35"/>
    </location>
</feature>
<dbReference type="Proteomes" id="UP000604825">
    <property type="component" value="Unassembled WGS sequence"/>
</dbReference>
<sequence length="782" mass="86852">MGFNPPVPQGDSDWEIRVAVLLSLFFQVLLFLVGPTRKRTANPMVRFACWSCYLLADWVADLALGLLLNNLGNIGGNGSSSSSSSSLSSAGVKRGGGGGVGTTTGSGSSSPGIFAFWTPFLLLHLGGQDTIAAYSMEDNELWLRHLIGLLFQLFAACVVFSCSIEANPMIPATVVMLVAGIIKYGERTYSLYSGSVDGILASILPAPDPGPNYARLMNVFSSRKNSGLGVEVVAANGLAHQFQQDQSRHEVSRLRDADKKPEEQAYDLFTIFRSVCYDINLGHRERQTSQAFFLDRDSMKTNDAVQVIELELNFMYDMVHTKEPVAHTKLGCILRLVGSGCIAYSAVAFFHLDKGSIRRVDADITYALLLGALALDAAALSMLIFCSNWTLVFLDKSRSGLLNYLGQCVRPLQPKLARWSERTPQLNLISYCLGKLDGDEASATVAGRHLWRSPRAIRALRKAAHRLGAGAAEIFDDIFFVRRDPLKSRGREDPIPVIDFVFTKLKDAAKQVRQSTVPSDQVGGSKATTKASRKARHKDVEEMRKACSYRGEKALNDTKNRIVEEMKQRIPINWDILFDSVIDRDFDESLLMWHITTDLCLYYDEPPSPRVSRWMSISKTLSEYLLYLLVKQPKILAASAGVGQMAYQDTCAEARRLFESVAMWEPDHEDARRMLLHACTDVDPELVKGGRSRSVLFPACIIAKELRELDIYTRSQLVAGVWMEMLTYAAAKCKGTTHLHQLARGGELITMVWLLMAHMGIGNIYKKMVEEDATPKLIIRHQ</sequence>
<reference evidence="4" key="1">
    <citation type="submission" date="2020-10" db="EMBL/GenBank/DDBJ databases">
        <authorList>
            <person name="Han B."/>
            <person name="Lu T."/>
            <person name="Zhao Q."/>
            <person name="Huang X."/>
            <person name="Zhao Y."/>
        </authorList>
    </citation>
    <scope>NUCLEOTIDE SEQUENCE</scope>
</reference>
<evidence type="ECO:0000313" key="4">
    <source>
        <dbReference type="EMBL" id="CAD6257692.1"/>
    </source>
</evidence>
<proteinExistence type="predicted"/>
<gene>
    <name evidence="4" type="ORF">NCGR_LOCUS41177</name>
</gene>
<feature type="region of interest" description="Disordered" evidence="1">
    <location>
        <begin position="514"/>
        <end position="537"/>
    </location>
</feature>
<dbReference type="OrthoDB" id="769871at2759"/>